<dbReference type="Gene3D" id="1.25.40.10">
    <property type="entry name" value="Tetratricopeptide repeat domain"/>
    <property type="match status" value="1"/>
</dbReference>
<dbReference type="SMART" id="SM00671">
    <property type="entry name" value="SEL1"/>
    <property type="match status" value="1"/>
</dbReference>
<dbReference type="Proteomes" id="UP000220214">
    <property type="component" value="Chromosome 13"/>
</dbReference>
<evidence type="ECO:0000313" key="2">
    <source>
        <dbReference type="EMBL" id="SCN27618.1"/>
    </source>
</evidence>
<dbReference type="InterPro" id="IPR006597">
    <property type="entry name" value="Sel1-like"/>
</dbReference>
<feature type="non-terminal residue" evidence="2">
    <location>
        <position position="1"/>
    </location>
</feature>
<sequence>VESLSKEPKISQELNIYDNKIISKDFLDEQGIIFNDKWRFSYGHRFIFNQINYELAYKHYRAIISYYPNNAYAIQIISRACYNLGYMHYYGIGVEKNIDKSLIYFNSSIKIYSSHKIPSIILIFYIKMNIYFYKLKKKFYIFKKILSL</sequence>
<accession>A0A1D3Q566</accession>
<dbReference type="EMBL" id="LT614639">
    <property type="protein sequence ID" value="SCN27618.1"/>
    <property type="molecule type" value="Genomic_DNA"/>
</dbReference>
<name>A0A1D3Q566_PLABE</name>
<dbReference type="Pfam" id="PF08238">
    <property type="entry name" value="Sel1"/>
    <property type="match status" value="1"/>
</dbReference>
<gene>
    <name evidence="2" type="ORF">PBNK65E_000361600</name>
</gene>
<keyword evidence="1" id="KW-0472">Membrane</keyword>
<dbReference type="AlphaFoldDB" id="A0A1D3Q566"/>
<dbReference type="InterPro" id="IPR011990">
    <property type="entry name" value="TPR-like_helical_dom_sf"/>
</dbReference>
<organism evidence="2 3">
    <name type="scientific">Plasmodium berghei</name>
    <dbReference type="NCBI Taxonomy" id="5821"/>
    <lineage>
        <taxon>Eukaryota</taxon>
        <taxon>Sar</taxon>
        <taxon>Alveolata</taxon>
        <taxon>Apicomplexa</taxon>
        <taxon>Aconoidasida</taxon>
        <taxon>Haemosporida</taxon>
        <taxon>Plasmodiidae</taxon>
        <taxon>Plasmodium</taxon>
        <taxon>Plasmodium (Vinckeia)</taxon>
    </lineage>
</organism>
<evidence type="ECO:0000313" key="3">
    <source>
        <dbReference type="Proteomes" id="UP000220214"/>
    </source>
</evidence>
<keyword evidence="1" id="KW-0812">Transmembrane</keyword>
<dbReference type="SUPFAM" id="SSF81901">
    <property type="entry name" value="HCP-like"/>
    <property type="match status" value="1"/>
</dbReference>
<keyword evidence="1" id="KW-1133">Transmembrane helix</keyword>
<proteinExistence type="predicted"/>
<evidence type="ECO:0000256" key="1">
    <source>
        <dbReference type="SAM" id="Phobius"/>
    </source>
</evidence>
<protein>
    <submittedName>
        <fullName evidence="2">Sel1 repeat, putative</fullName>
    </submittedName>
</protein>
<dbReference type="VEuPathDB" id="PlasmoDB:PBANKA_1312200"/>
<feature type="transmembrane region" description="Helical" evidence="1">
    <location>
        <begin position="117"/>
        <end position="135"/>
    </location>
</feature>
<reference evidence="2 3" key="1">
    <citation type="submission" date="2016-05" db="EMBL/GenBank/DDBJ databases">
        <authorList>
            <consortium name="Pathogen Informatics"/>
        </authorList>
    </citation>
    <scope>NUCLEOTIDE SEQUENCE [LARGE SCALE GENOMIC DNA]</scope>
    <source>
        <strain evidence="2 3">NK65e</strain>
    </source>
</reference>